<organism evidence="7 8">
    <name type="scientific">Entomospira culicis</name>
    <dbReference type="NCBI Taxonomy" id="2719989"/>
    <lineage>
        <taxon>Bacteria</taxon>
        <taxon>Pseudomonadati</taxon>
        <taxon>Spirochaetota</taxon>
        <taxon>Spirochaetia</taxon>
        <taxon>Spirochaetales</taxon>
        <taxon>Spirochaetaceae</taxon>
        <taxon>Entomospira</taxon>
    </lineage>
</organism>
<dbReference type="GO" id="GO:0005886">
    <property type="term" value="C:plasma membrane"/>
    <property type="evidence" value="ECO:0007669"/>
    <property type="project" value="TreeGrafter"/>
</dbReference>
<feature type="transmembrane region" description="Helical" evidence="5">
    <location>
        <begin position="264"/>
        <end position="283"/>
    </location>
</feature>
<dbReference type="GO" id="GO:0006874">
    <property type="term" value="P:intracellular calcium ion homeostasis"/>
    <property type="evidence" value="ECO:0007669"/>
    <property type="project" value="TreeGrafter"/>
</dbReference>
<dbReference type="Proteomes" id="UP000778951">
    <property type="component" value="Unassembled WGS sequence"/>
</dbReference>
<feature type="transmembrane region" description="Helical" evidence="5">
    <location>
        <begin position="125"/>
        <end position="144"/>
    </location>
</feature>
<evidence type="ECO:0000256" key="2">
    <source>
        <dbReference type="ARBA" id="ARBA00022692"/>
    </source>
</evidence>
<feature type="transmembrane region" description="Helical" evidence="5">
    <location>
        <begin position="100"/>
        <end position="119"/>
    </location>
</feature>
<dbReference type="Pfam" id="PF01699">
    <property type="entry name" value="Na_Ca_ex"/>
    <property type="match status" value="2"/>
</dbReference>
<dbReference type="RefSeq" id="WP_167695445.1">
    <property type="nucleotide sequence ID" value="NZ_CP118181.1"/>
</dbReference>
<protein>
    <submittedName>
        <fullName evidence="7">Calcium/sodium antiporter</fullName>
    </submittedName>
</protein>
<dbReference type="InterPro" id="IPR044880">
    <property type="entry name" value="NCX_ion-bd_dom_sf"/>
</dbReference>
<dbReference type="NCBIfam" id="TIGR00367">
    <property type="entry name" value="calcium/sodium antiporter"/>
    <property type="match status" value="1"/>
</dbReference>
<feature type="transmembrane region" description="Helical" evidence="5">
    <location>
        <begin position="6"/>
        <end position="29"/>
    </location>
</feature>
<dbReference type="Gene3D" id="1.20.1420.30">
    <property type="entry name" value="NCX, central ion-binding region"/>
    <property type="match status" value="2"/>
</dbReference>
<feature type="transmembrane region" description="Helical" evidence="5">
    <location>
        <begin position="73"/>
        <end position="95"/>
    </location>
</feature>
<feature type="domain" description="Sodium/calcium exchanger membrane region" evidence="6">
    <location>
        <begin position="168"/>
        <end position="312"/>
    </location>
</feature>
<keyword evidence="3 5" id="KW-1133">Transmembrane helix</keyword>
<evidence type="ECO:0000313" key="7">
    <source>
        <dbReference type="EMBL" id="NIZ69351.1"/>
    </source>
</evidence>
<comment type="caution">
    <text evidence="7">The sequence shown here is derived from an EMBL/GenBank/DDBJ whole genome shotgun (WGS) entry which is preliminary data.</text>
</comment>
<proteinExistence type="predicted"/>
<dbReference type="InterPro" id="IPR004481">
    <property type="entry name" value="K/Na/Ca-exchanger"/>
</dbReference>
<evidence type="ECO:0000256" key="4">
    <source>
        <dbReference type="ARBA" id="ARBA00023136"/>
    </source>
</evidence>
<feature type="transmembrane region" description="Helical" evidence="5">
    <location>
        <begin position="237"/>
        <end position="258"/>
    </location>
</feature>
<name>A0A968KZH5_9SPIO</name>
<keyword evidence="2 5" id="KW-0812">Transmembrane</keyword>
<dbReference type="AlphaFoldDB" id="A0A968KZH5"/>
<feature type="transmembrane region" description="Helical" evidence="5">
    <location>
        <begin position="36"/>
        <end position="61"/>
    </location>
</feature>
<keyword evidence="4 5" id="KW-0472">Membrane</keyword>
<evidence type="ECO:0000313" key="8">
    <source>
        <dbReference type="Proteomes" id="UP000778951"/>
    </source>
</evidence>
<accession>A0A968KZH5</accession>
<gene>
    <name evidence="7" type="ORF">HCT48_03870</name>
</gene>
<feature type="transmembrane region" description="Helical" evidence="5">
    <location>
        <begin position="295"/>
        <end position="312"/>
    </location>
</feature>
<sequence>MTQILIIIATLIFLFLGANFFIDGAVALAKRLGMSSLLVGVIIIGFGTSAPEIIVSIFAAVDGSSGIALGNAYGSNIVNIGIILGLAALISPILVHRTTLFIEMPILLGISALSFFFMANGTLTRMEAGILLLIFLLYMSYTLLQSKKSQTHMHEEKPAHLLPSWRTVLYLIGGLITLVISAKYFVSAASLLAKDLGVSDLVIGLTIVSLGTSLPELASTVMASIKRQHDMALGNIIGSNIFNTLVVVGVAGMISPIYRIDREIIYRDIPVMIAFSIFLLLFSISRKKEHRINRLEGTIFLLGYLLYLLLLFKKV</sequence>
<dbReference type="PANTHER" id="PTHR10846">
    <property type="entry name" value="SODIUM/POTASSIUM/CALCIUM EXCHANGER"/>
    <property type="match status" value="1"/>
</dbReference>
<dbReference type="GO" id="GO:0005262">
    <property type="term" value="F:calcium channel activity"/>
    <property type="evidence" value="ECO:0007669"/>
    <property type="project" value="TreeGrafter"/>
</dbReference>
<feature type="transmembrane region" description="Helical" evidence="5">
    <location>
        <begin position="165"/>
        <end position="186"/>
    </location>
</feature>
<evidence type="ECO:0000259" key="6">
    <source>
        <dbReference type="Pfam" id="PF01699"/>
    </source>
</evidence>
<evidence type="ECO:0000256" key="1">
    <source>
        <dbReference type="ARBA" id="ARBA00004141"/>
    </source>
</evidence>
<dbReference type="EMBL" id="JAATLM010000001">
    <property type="protein sequence ID" value="NIZ69351.1"/>
    <property type="molecule type" value="Genomic_DNA"/>
</dbReference>
<dbReference type="PANTHER" id="PTHR10846:SF8">
    <property type="entry name" value="INNER MEMBRANE PROTEIN YRBG"/>
    <property type="match status" value="1"/>
</dbReference>
<reference evidence="7" key="1">
    <citation type="submission" date="2020-03" db="EMBL/GenBank/DDBJ databases">
        <title>Spirochaetal bacteria isolated from arthropods constitute a novel genus Entomospira genus novum within the order Spirochaetales.</title>
        <authorList>
            <person name="Grana-Miraglia L."/>
            <person name="Sikutova S."/>
            <person name="Fingerle V."/>
            <person name="Sing A."/>
            <person name="Castillo-Ramirez S."/>
            <person name="Margos G."/>
            <person name="Rudolf I."/>
        </authorList>
    </citation>
    <scope>NUCLEOTIDE SEQUENCE</scope>
    <source>
        <strain evidence="7">BR149</strain>
    </source>
</reference>
<comment type="subcellular location">
    <subcellularLocation>
        <location evidence="1">Membrane</location>
        <topology evidence="1">Multi-pass membrane protein</topology>
    </subcellularLocation>
</comment>
<dbReference type="InterPro" id="IPR004837">
    <property type="entry name" value="NaCa_Exmemb"/>
</dbReference>
<feature type="domain" description="Sodium/calcium exchanger membrane region" evidence="6">
    <location>
        <begin position="4"/>
        <end position="142"/>
    </location>
</feature>
<dbReference type="GO" id="GO:0008273">
    <property type="term" value="F:calcium, potassium:sodium antiporter activity"/>
    <property type="evidence" value="ECO:0007669"/>
    <property type="project" value="TreeGrafter"/>
</dbReference>
<evidence type="ECO:0000256" key="3">
    <source>
        <dbReference type="ARBA" id="ARBA00022989"/>
    </source>
</evidence>
<keyword evidence="8" id="KW-1185">Reference proteome</keyword>
<evidence type="ECO:0000256" key="5">
    <source>
        <dbReference type="SAM" id="Phobius"/>
    </source>
</evidence>